<organism evidence="2 3">
    <name type="scientific">Lentinula boryana</name>
    <dbReference type="NCBI Taxonomy" id="40481"/>
    <lineage>
        <taxon>Eukaryota</taxon>
        <taxon>Fungi</taxon>
        <taxon>Dikarya</taxon>
        <taxon>Basidiomycota</taxon>
        <taxon>Agaricomycotina</taxon>
        <taxon>Agaricomycetes</taxon>
        <taxon>Agaricomycetidae</taxon>
        <taxon>Agaricales</taxon>
        <taxon>Marasmiineae</taxon>
        <taxon>Omphalotaceae</taxon>
        <taxon>Lentinula</taxon>
    </lineage>
</organism>
<reference evidence="2" key="1">
    <citation type="submission" date="2022-08" db="EMBL/GenBank/DDBJ databases">
        <authorList>
            <consortium name="DOE Joint Genome Institute"/>
            <person name="Min B."/>
            <person name="Riley R."/>
            <person name="Sierra-Patev S."/>
            <person name="Naranjo-Ortiz M."/>
            <person name="Looney B."/>
            <person name="Konkel Z."/>
            <person name="Slot J.C."/>
            <person name="Sakamoto Y."/>
            <person name="Steenwyk J.L."/>
            <person name="Rokas A."/>
            <person name="Carro J."/>
            <person name="Camarero S."/>
            <person name="Ferreira P."/>
            <person name="Molpeceres G."/>
            <person name="Ruiz-Duenas F.J."/>
            <person name="Serrano A."/>
            <person name="Henrissat B."/>
            <person name="Drula E."/>
            <person name="Hughes K.W."/>
            <person name="Mata J.L."/>
            <person name="Ishikawa N.K."/>
            <person name="Vargas-Isla R."/>
            <person name="Ushijima S."/>
            <person name="Smith C.A."/>
            <person name="Ahrendt S."/>
            <person name="Andreopoulos W."/>
            <person name="He G."/>
            <person name="Labutti K."/>
            <person name="Lipzen A."/>
            <person name="Ng V."/>
            <person name="Sandor L."/>
            <person name="Barry K."/>
            <person name="Martinez A.T."/>
            <person name="Xiao Y."/>
            <person name="Gibbons J.G."/>
            <person name="Terashima K."/>
            <person name="Hibbett D.S."/>
            <person name="Grigoriev I.V."/>
        </authorList>
    </citation>
    <scope>NUCLEOTIDE SEQUENCE</scope>
    <source>
        <strain evidence="2">TFB10827</strain>
    </source>
</reference>
<evidence type="ECO:0000313" key="3">
    <source>
        <dbReference type="Proteomes" id="UP001163828"/>
    </source>
</evidence>
<feature type="transmembrane region" description="Helical" evidence="1">
    <location>
        <begin position="29"/>
        <end position="50"/>
    </location>
</feature>
<keyword evidence="1" id="KW-1133">Transmembrane helix</keyword>
<gene>
    <name evidence="2" type="ORF">F5050DRAFT_1286916</name>
</gene>
<proteinExistence type="predicted"/>
<name>A0ABQ8QI14_9AGAR</name>
<keyword evidence="1" id="KW-0812">Transmembrane</keyword>
<feature type="transmembrane region" description="Helical" evidence="1">
    <location>
        <begin position="94"/>
        <end position="116"/>
    </location>
</feature>
<evidence type="ECO:0000313" key="2">
    <source>
        <dbReference type="EMBL" id="KAJ3998151.1"/>
    </source>
</evidence>
<protein>
    <submittedName>
        <fullName evidence="2">Uncharacterized protein</fullName>
    </submittedName>
</protein>
<keyword evidence="1" id="KW-0472">Membrane</keyword>
<accession>A0ABQ8QI14</accession>
<evidence type="ECO:0000256" key="1">
    <source>
        <dbReference type="SAM" id="Phobius"/>
    </source>
</evidence>
<dbReference type="EMBL" id="MU790565">
    <property type="protein sequence ID" value="KAJ3998151.1"/>
    <property type="molecule type" value="Genomic_DNA"/>
</dbReference>
<dbReference type="Proteomes" id="UP001163828">
    <property type="component" value="Unassembled WGS sequence"/>
</dbReference>
<comment type="caution">
    <text evidence="2">The sequence shown here is derived from an EMBL/GenBank/DDBJ whole genome shotgun (WGS) entry which is preliminary data.</text>
</comment>
<keyword evidence="3" id="KW-1185">Reference proteome</keyword>
<feature type="transmembrane region" description="Helical" evidence="1">
    <location>
        <begin position="62"/>
        <end position="88"/>
    </location>
</feature>
<sequence length="152" mass="16870">MLTFFSSQSLLTILRNILVIGSCRRISVIFLFGSFAALLVIIINSSSTCIPSVFTYYSITHLFVCILLSRQILLLFIACPSLLSFPFLNRSLNLPVFSTGVFFLQLCCVSSITLIISSFTCCSRSFTSQINPFVVVLPHAEAVWLSPQESQP</sequence>